<evidence type="ECO:0000256" key="2">
    <source>
        <dbReference type="SAM" id="MobiDB-lite"/>
    </source>
</evidence>
<proteinExistence type="predicted"/>
<feature type="compositionally biased region" description="Basic and acidic residues" evidence="2">
    <location>
        <begin position="1"/>
        <end position="11"/>
    </location>
</feature>
<feature type="region of interest" description="Disordered" evidence="2">
    <location>
        <begin position="1"/>
        <end position="21"/>
    </location>
</feature>
<evidence type="ECO:0000313" key="3">
    <source>
        <dbReference type="EMBL" id="KAF7727391.1"/>
    </source>
</evidence>
<feature type="region of interest" description="Disordered" evidence="2">
    <location>
        <begin position="424"/>
        <end position="550"/>
    </location>
</feature>
<comment type="caution">
    <text evidence="3">The sequence shown here is derived from an EMBL/GenBank/DDBJ whole genome shotgun (WGS) entry which is preliminary data.</text>
</comment>
<gene>
    <name evidence="3" type="ORF">EC973_007555</name>
</gene>
<keyword evidence="4" id="KW-1185">Reference proteome</keyword>
<name>A0A8H7EPP2_9FUNG</name>
<organism evidence="3 4">
    <name type="scientific">Apophysomyces ossiformis</name>
    <dbReference type="NCBI Taxonomy" id="679940"/>
    <lineage>
        <taxon>Eukaryota</taxon>
        <taxon>Fungi</taxon>
        <taxon>Fungi incertae sedis</taxon>
        <taxon>Mucoromycota</taxon>
        <taxon>Mucoromycotina</taxon>
        <taxon>Mucoromycetes</taxon>
        <taxon>Mucorales</taxon>
        <taxon>Mucorineae</taxon>
        <taxon>Mucoraceae</taxon>
        <taxon>Apophysomyces</taxon>
    </lineage>
</organism>
<dbReference type="PANTHER" id="PTHR23159">
    <property type="entry name" value="CENTROSOMAL PROTEIN 2"/>
    <property type="match status" value="1"/>
</dbReference>
<dbReference type="PANTHER" id="PTHR23159:SF31">
    <property type="entry name" value="CENTROSOME-ASSOCIATED PROTEIN CEP250 ISOFORM X1"/>
    <property type="match status" value="1"/>
</dbReference>
<reference evidence="3" key="1">
    <citation type="submission" date="2020-01" db="EMBL/GenBank/DDBJ databases">
        <title>Genome Sequencing of Three Apophysomyces-Like Fungal Strains Confirms a Novel Fungal Genus in the Mucoromycota with divergent Burkholderia-like Endosymbiotic Bacteria.</title>
        <authorList>
            <person name="Stajich J.E."/>
            <person name="Macias A.M."/>
            <person name="Carter-House D."/>
            <person name="Lovett B."/>
            <person name="Kasson L.R."/>
            <person name="Berry K."/>
            <person name="Grigoriev I."/>
            <person name="Chang Y."/>
            <person name="Spatafora J."/>
            <person name="Kasson M.T."/>
        </authorList>
    </citation>
    <scope>NUCLEOTIDE SEQUENCE</scope>
    <source>
        <strain evidence="3">NRRL A-21654</strain>
    </source>
</reference>
<dbReference type="AlphaFoldDB" id="A0A8H7EPP2"/>
<sequence length="1015" mass="115244">MESGKTDEGPKEQSTLEAVNSKDNVESIKGRIIATHKLLKYLESTKAESEVDKTRIANLNERITQLTNEKTTLEQKLKVAQTLLEETSRQRGAVNVQDLTKRLSTLETELKNAVEAKTRVETVLNSNQTYIKQLEAQVEAMKNRVKSLEAENRKKDTQEKASKLPDKKDQEISDLQKEISKLKKDLEELHENYEALENDEMELRLNYDMQQTTIDELKSELERTKTELEQARKDAMTYKEKVDQHETTEKHADTANSELKKQLDQRMDEIRLLTEEVARLKTQHAEEIRSHQQQNELIQLRQRRDSSQPAENIISAPTTYSDSQDYTTAIMELRRAIYENNQLKKEKRVLQDKLTEQLLLQAEAENRRRTATLARLLPDYHPERADDVHSVGSRYDDFSTPFRRPSGVASLESFHDDVLSPTVEHIGSSDMHTSAPQKISTDISKSRASQPASTPNLPARRSTARTSPIPSEPNGKARFRSSDLIAPEPQVLPVTNGSRPKGPMSKIEKVAKARLPSSMATSSRKRAVDQQTTPKETPKKQRKSAKATKSAADIAASYPPIVNHVALIKTRIEEFSKASPSEIADKLSDMEVFATWKIDVMLGSLEAFYHSMKSPGNPIQRLEGALPAPDSYGVPDGIQLECPACFDLKEKNIAWFLWALSSTYTIENAYTKITAWAAKQAVQNVQGSNVSLAWYVILEYGIRYTRLASLLYRKGDDSHRLHILSYDIVRFSPPNVNFVLPLLNMTLVWSDILKKEDKEEPCLASRDLIIKSMQVVVADYCSQDNNNNVKALYPTLGEACGWPDIEEVPSVQDNIEELKKILTLPDWKVLYETDTAAYTEQRFNLVKSFELCFWRLNNWKATYDDFILKVLWPLLSDDAIADIVLELIGLLGRCGMPKDDKSQEKSGVSALRDRLAGVLQLVNECPEGGCGFSQERLNEWYIFYMTKILVLDEFSLQMTAARAFINLAPSDRAVKLSPLLRWFESMSPELEKLLTPDLRETYAKLRTTSNTTHLA</sequence>
<accession>A0A8H7EPP2</accession>
<dbReference type="Proteomes" id="UP000605846">
    <property type="component" value="Unassembled WGS sequence"/>
</dbReference>
<feature type="coiled-coil region" evidence="1">
    <location>
        <begin position="333"/>
        <end position="360"/>
    </location>
</feature>
<evidence type="ECO:0000313" key="4">
    <source>
        <dbReference type="Proteomes" id="UP000605846"/>
    </source>
</evidence>
<evidence type="ECO:0000256" key="1">
    <source>
        <dbReference type="SAM" id="Coils"/>
    </source>
</evidence>
<feature type="compositionally biased region" description="Polar residues" evidence="2">
    <location>
        <begin position="430"/>
        <end position="456"/>
    </location>
</feature>
<dbReference type="EMBL" id="JABAYA010000057">
    <property type="protein sequence ID" value="KAF7727391.1"/>
    <property type="molecule type" value="Genomic_DNA"/>
</dbReference>
<keyword evidence="1" id="KW-0175">Coiled coil</keyword>
<dbReference type="SUPFAM" id="SSF57997">
    <property type="entry name" value="Tropomyosin"/>
    <property type="match status" value="1"/>
</dbReference>
<feature type="region of interest" description="Disordered" evidence="2">
    <location>
        <begin position="147"/>
        <end position="172"/>
    </location>
</feature>
<feature type="region of interest" description="Disordered" evidence="2">
    <location>
        <begin position="238"/>
        <end position="257"/>
    </location>
</feature>
<feature type="compositionally biased region" description="Polar residues" evidence="2">
    <location>
        <begin position="12"/>
        <end position="21"/>
    </location>
</feature>
<protein>
    <submittedName>
        <fullName evidence="3">Uncharacterized protein</fullName>
    </submittedName>
</protein>
<dbReference type="OrthoDB" id="2238957at2759"/>